<organism evidence="4 5">
    <name type="scientific">Mycena chlorophos</name>
    <name type="common">Agaric fungus</name>
    <name type="synonym">Agaricus chlorophos</name>
    <dbReference type="NCBI Taxonomy" id="658473"/>
    <lineage>
        <taxon>Eukaryota</taxon>
        <taxon>Fungi</taxon>
        <taxon>Dikarya</taxon>
        <taxon>Basidiomycota</taxon>
        <taxon>Agaricomycotina</taxon>
        <taxon>Agaricomycetes</taxon>
        <taxon>Agaricomycetidae</taxon>
        <taxon>Agaricales</taxon>
        <taxon>Marasmiineae</taxon>
        <taxon>Mycenaceae</taxon>
        <taxon>Mycena</taxon>
    </lineage>
</organism>
<dbReference type="EMBL" id="DF838208">
    <property type="protein sequence ID" value="GAT42703.1"/>
    <property type="molecule type" value="Genomic_DNA"/>
</dbReference>
<sequence>MEWESRHWQPVYGVSQVPPLAPPHGTFRFCELAHVICITHSLYGLVITDFGQPQRITSIPISLSISAVFNAIVAMCVQGYFAFRIYRLSKSLFIPFISGLLSLLFLASSSAVCAVSTGPIPFATFEKQWGWLLDATWFIAAINDMLIAVTLVVLFYRWHQKDTENWNVVLIDKLIAWTIGKDRDNHKVWYCSALFIANLCQSAAGVLNLVCFAFMKSNFVWIAWYVITARLYSNSFLANLNSRDTLRALNTANSIRPSRPPTPMAKLPWAATPVPSPPVRVRFPARSGSGTWTSDLESASTTYSHHTALHSAHTSSRSHTEDNNSLSSVSVSNWDTASMVGAVGLSDASSVRFADMSSPAKAANAQMLQPGNPMLRLGGRSASQARFDLATRT</sequence>
<name>A0ABQ0KUW7_MYCCL</name>
<accession>A0ABQ0KUW7</accession>
<dbReference type="InterPro" id="IPR045339">
    <property type="entry name" value="DUF6534"/>
</dbReference>
<feature type="transmembrane region" description="Helical" evidence="2">
    <location>
        <begin position="137"/>
        <end position="156"/>
    </location>
</feature>
<feature type="domain" description="DUF6534" evidence="3">
    <location>
        <begin position="140"/>
        <end position="244"/>
    </location>
</feature>
<evidence type="ECO:0000313" key="5">
    <source>
        <dbReference type="Proteomes" id="UP000815677"/>
    </source>
</evidence>
<feature type="transmembrane region" description="Helical" evidence="2">
    <location>
        <begin position="59"/>
        <end position="81"/>
    </location>
</feature>
<keyword evidence="5" id="KW-1185">Reference proteome</keyword>
<dbReference type="PANTHER" id="PTHR40465">
    <property type="entry name" value="CHROMOSOME 1, WHOLE GENOME SHOTGUN SEQUENCE"/>
    <property type="match status" value="1"/>
</dbReference>
<keyword evidence="2" id="KW-0472">Membrane</keyword>
<dbReference type="Pfam" id="PF20152">
    <property type="entry name" value="DUF6534"/>
    <property type="match status" value="1"/>
</dbReference>
<proteinExistence type="predicted"/>
<dbReference type="PANTHER" id="PTHR40465:SF1">
    <property type="entry name" value="DUF6534 DOMAIN-CONTAINING PROTEIN"/>
    <property type="match status" value="1"/>
</dbReference>
<feature type="transmembrane region" description="Helical" evidence="2">
    <location>
        <begin position="188"/>
        <end position="215"/>
    </location>
</feature>
<evidence type="ECO:0000256" key="2">
    <source>
        <dbReference type="SAM" id="Phobius"/>
    </source>
</evidence>
<keyword evidence="2" id="KW-1133">Transmembrane helix</keyword>
<keyword evidence="2" id="KW-0812">Transmembrane</keyword>
<feature type="transmembrane region" description="Helical" evidence="2">
    <location>
        <begin position="221"/>
        <end position="240"/>
    </location>
</feature>
<evidence type="ECO:0000256" key="1">
    <source>
        <dbReference type="SAM" id="MobiDB-lite"/>
    </source>
</evidence>
<feature type="transmembrane region" description="Helical" evidence="2">
    <location>
        <begin position="93"/>
        <end position="117"/>
    </location>
</feature>
<reference evidence="4" key="1">
    <citation type="submission" date="2014-09" db="EMBL/GenBank/DDBJ databases">
        <title>Genome sequence of the luminous mushroom Mycena chlorophos for searching fungal bioluminescence genes.</title>
        <authorList>
            <person name="Tanaka Y."/>
            <person name="Kasuga D."/>
            <person name="Oba Y."/>
            <person name="Hase S."/>
            <person name="Sato K."/>
            <person name="Oba Y."/>
            <person name="Sakakibara Y."/>
        </authorList>
    </citation>
    <scope>NUCLEOTIDE SEQUENCE</scope>
</reference>
<evidence type="ECO:0000313" key="4">
    <source>
        <dbReference type="EMBL" id="GAT42703.1"/>
    </source>
</evidence>
<dbReference type="Proteomes" id="UP000815677">
    <property type="component" value="Unassembled WGS sequence"/>
</dbReference>
<feature type="region of interest" description="Disordered" evidence="1">
    <location>
        <begin position="303"/>
        <end position="329"/>
    </location>
</feature>
<evidence type="ECO:0000259" key="3">
    <source>
        <dbReference type="Pfam" id="PF20152"/>
    </source>
</evidence>
<protein>
    <recommendedName>
        <fullName evidence="3">DUF6534 domain-containing protein</fullName>
    </recommendedName>
</protein>
<gene>
    <name evidence="4" type="ORF">MCHLO_00406</name>
</gene>